<proteinExistence type="predicted"/>
<organism evidence="3 4">
    <name type="scientific">Aedes aegypti</name>
    <name type="common">Yellowfever mosquito</name>
    <name type="synonym">Culex aegypti</name>
    <dbReference type="NCBI Taxonomy" id="7159"/>
    <lineage>
        <taxon>Eukaryota</taxon>
        <taxon>Metazoa</taxon>
        <taxon>Ecdysozoa</taxon>
        <taxon>Arthropoda</taxon>
        <taxon>Hexapoda</taxon>
        <taxon>Insecta</taxon>
        <taxon>Pterygota</taxon>
        <taxon>Neoptera</taxon>
        <taxon>Endopterygota</taxon>
        <taxon>Diptera</taxon>
        <taxon>Nematocera</taxon>
        <taxon>Culicoidea</taxon>
        <taxon>Culicidae</taxon>
        <taxon>Culicinae</taxon>
        <taxon>Aedini</taxon>
        <taxon>Aedes</taxon>
        <taxon>Stegomyia</taxon>
    </lineage>
</organism>
<evidence type="ECO:0000313" key="4">
    <source>
        <dbReference type="Proteomes" id="UP000008820"/>
    </source>
</evidence>
<gene>
    <name evidence="3" type="primary">110677012</name>
</gene>
<dbReference type="PROSITE" id="PS51257">
    <property type="entry name" value="PROKAR_LIPOPROTEIN"/>
    <property type="match status" value="1"/>
</dbReference>
<sequence>MTVTMKFKLLLVAHILLSVSCIATVNEKPEVSANKKPQAVRDALPSSTDSSKDAPTPEATTYKPFNRVYRAYPETTYSPVYDHNEYTSPGYVTPPSTGSPSYYQTTTTTTMPPQMFSIQQIMHLLEIIRDSEAFDYLFPSHYYSRSEPSTCGCGEEIQQLQHALLLLQESVRQLRIFVHADELAQYNGNTKKGHYH</sequence>
<reference evidence="3" key="2">
    <citation type="submission" date="2020-05" db="UniProtKB">
        <authorList>
            <consortium name="EnsemblMetazoa"/>
        </authorList>
    </citation>
    <scope>IDENTIFICATION</scope>
    <source>
        <strain evidence="3">LVP_AGWG</strain>
    </source>
</reference>
<name>A0A6I8TN52_AEDAE</name>
<feature type="signal peptide" evidence="2">
    <location>
        <begin position="1"/>
        <end position="23"/>
    </location>
</feature>
<keyword evidence="4" id="KW-1185">Reference proteome</keyword>
<dbReference type="AlphaFoldDB" id="A0A6I8TN52"/>
<dbReference type="InParanoid" id="A0A6I8TN52"/>
<evidence type="ECO:0000313" key="3">
    <source>
        <dbReference type="EnsemblMetazoa" id="AAEL021281-PA"/>
    </source>
</evidence>
<evidence type="ECO:0000256" key="2">
    <source>
        <dbReference type="SAM" id="SignalP"/>
    </source>
</evidence>
<keyword evidence="2" id="KW-0732">Signal</keyword>
<feature type="chain" id="PRO_5043568451" evidence="2">
    <location>
        <begin position="24"/>
        <end position="196"/>
    </location>
</feature>
<feature type="region of interest" description="Disordered" evidence="1">
    <location>
        <begin position="30"/>
        <end position="60"/>
    </location>
</feature>
<accession>A0A6I8TN52</accession>
<evidence type="ECO:0000256" key="1">
    <source>
        <dbReference type="SAM" id="MobiDB-lite"/>
    </source>
</evidence>
<reference evidence="3 4" key="1">
    <citation type="submission" date="2017-06" db="EMBL/GenBank/DDBJ databases">
        <title>Aedes aegypti genome working group (AGWG) sequencing and assembly.</title>
        <authorList>
            <consortium name="Aedes aegypti Genome Working Group (AGWG)"/>
            <person name="Matthews B.J."/>
        </authorList>
    </citation>
    <scope>NUCLEOTIDE SEQUENCE [LARGE SCALE GENOMIC DNA]</scope>
    <source>
        <strain evidence="3 4">LVP_AGWG</strain>
    </source>
</reference>
<protein>
    <submittedName>
        <fullName evidence="3">Uncharacterized protein</fullName>
    </submittedName>
</protein>
<dbReference type="Proteomes" id="UP000008820">
    <property type="component" value="Chromosome 2"/>
</dbReference>
<dbReference type="EnsemblMetazoa" id="AAEL021281-RA">
    <property type="protein sequence ID" value="AAEL021281-PA"/>
    <property type="gene ID" value="AAEL021281"/>
</dbReference>